<organism evidence="1 2">
    <name type="scientific">Didymella exigua CBS 183.55</name>
    <dbReference type="NCBI Taxonomy" id="1150837"/>
    <lineage>
        <taxon>Eukaryota</taxon>
        <taxon>Fungi</taxon>
        <taxon>Dikarya</taxon>
        <taxon>Ascomycota</taxon>
        <taxon>Pezizomycotina</taxon>
        <taxon>Dothideomycetes</taxon>
        <taxon>Pleosporomycetidae</taxon>
        <taxon>Pleosporales</taxon>
        <taxon>Pleosporineae</taxon>
        <taxon>Didymellaceae</taxon>
        <taxon>Didymella</taxon>
    </lineage>
</organism>
<name>A0A6A5RRZ7_9PLEO</name>
<dbReference type="Proteomes" id="UP000800082">
    <property type="component" value="Unassembled WGS sequence"/>
</dbReference>
<reference evidence="1" key="1">
    <citation type="journal article" date="2020" name="Stud. Mycol.">
        <title>101 Dothideomycetes genomes: a test case for predicting lifestyles and emergence of pathogens.</title>
        <authorList>
            <person name="Haridas S."/>
            <person name="Albert R."/>
            <person name="Binder M."/>
            <person name="Bloem J."/>
            <person name="Labutti K."/>
            <person name="Salamov A."/>
            <person name="Andreopoulos B."/>
            <person name="Baker S."/>
            <person name="Barry K."/>
            <person name="Bills G."/>
            <person name="Bluhm B."/>
            <person name="Cannon C."/>
            <person name="Castanera R."/>
            <person name="Culley D."/>
            <person name="Daum C."/>
            <person name="Ezra D."/>
            <person name="Gonzalez J."/>
            <person name="Henrissat B."/>
            <person name="Kuo A."/>
            <person name="Liang C."/>
            <person name="Lipzen A."/>
            <person name="Lutzoni F."/>
            <person name="Magnuson J."/>
            <person name="Mondo S."/>
            <person name="Nolan M."/>
            <person name="Ohm R."/>
            <person name="Pangilinan J."/>
            <person name="Park H.-J."/>
            <person name="Ramirez L."/>
            <person name="Alfaro M."/>
            <person name="Sun H."/>
            <person name="Tritt A."/>
            <person name="Yoshinaga Y."/>
            <person name="Zwiers L.-H."/>
            <person name="Turgeon B."/>
            <person name="Goodwin S."/>
            <person name="Spatafora J."/>
            <person name="Crous P."/>
            <person name="Grigoriev I."/>
        </authorList>
    </citation>
    <scope>NUCLEOTIDE SEQUENCE</scope>
    <source>
        <strain evidence="1">CBS 183.55</strain>
    </source>
</reference>
<sequence>MRVAQEAMLACHWFQQTRPPFQTFLTRKTSRLSIAVGLDGCGILSPANKVSVHMSIPACCGYTHTLCLDYSPCPQPRFPVVAGGTNLTAMSGIPKVGEGHHLPIVRPSCQTSISFQVKSPHLALSDATRPPVRPVATVIVFSASASQADFPVD</sequence>
<dbReference type="RefSeq" id="XP_033448519.1">
    <property type="nucleotide sequence ID" value="XM_033598044.1"/>
</dbReference>
<evidence type="ECO:0000313" key="2">
    <source>
        <dbReference type="Proteomes" id="UP000800082"/>
    </source>
</evidence>
<keyword evidence="2" id="KW-1185">Reference proteome</keyword>
<accession>A0A6A5RRZ7</accession>
<dbReference type="AlphaFoldDB" id="A0A6A5RRZ7"/>
<protein>
    <submittedName>
        <fullName evidence="1">Uncharacterized protein</fullName>
    </submittedName>
</protein>
<proteinExistence type="predicted"/>
<evidence type="ECO:0000313" key="1">
    <source>
        <dbReference type="EMBL" id="KAF1928267.1"/>
    </source>
</evidence>
<gene>
    <name evidence="1" type="ORF">M421DRAFT_92546</name>
</gene>
<dbReference type="GeneID" id="54355711"/>
<dbReference type="EMBL" id="ML978969">
    <property type="protein sequence ID" value="KAF1928267.1"/>
    <property type="molecule type" value="Genomic_DNA"/>
</dbReference>